<feature type="compositionally biased region" description="Polar residues" evidence="1">
    <location>
        <begin position="178"/>
        <end position="189"/>
    </location>
</feature>
<dbReference type="Proteomes" id="UP000001072">
    <property type="component" value="Unassembled WGS sequence"/>
</dbReference>
<dbReference type="InParanoid" id="F4RIW0"/>
<keyword evidence="4" id="KW-1185">Reference proteome</keyword>
<keyword evidence="2" id="KW-0812">Transmembrane</keyword>
<dbReference type="EMBL" id="GL883103">
    <property type="protein sequence ID" value="EGG07631.1"/>
    <property type="molecule type" value="Genomic_DNA"/>
</dbReference>
<keyword evidence="2" id="KW-0472">Membrane</keyword>
<name>F4RIW0_MELLP</name>
<organism evidence="4">
    <name type="scientific">Melampsora larici-populina (strain 98AG31 / pathotype 3-4-7)</name>
    <name type="common">Poplar leaf rust fungus</name>
    <dbReference type="NCBI Taxonomy" id="747676"/>
    <lineage>
        <taxon>Eukaryota</taxon>
        <taxon>Fungi</taxon>
        <taxon>Dikarya</taxon>
        <taxon>Basidiomycota</taxon>
        <taxon>Pucciniomycotina</taxon>
        <taxon>Pucciniomycetes</taxon>
        <taxon>Pucciniales</taxon>
        <taxon>Melampsoraceae</taxon>
        <taxon>Melampsora</taxon>
    </lineage>
</organism>
<reference evidence="4" key="1">
    <citation type="journal article" date="2011" name="Proc. Natl. Acad. Sci. U.S.A.">
        <title>Obligate biotrophy features unraveled by the genomic analysis of rust fungi.</title>
        <authorList>
            <person name="Duplessis S."/>
            <person name="Cuomo C.A."/>
            <person name="Lin Y.-C."/>
            <person name="Aerts A."/>
            <person name="Tisserant E."/>
            <person name="Veneault-Fourrey C."/>
            <person name="Joly D.L."/>
            <person name="Hacquard S."/>
            <person name="Amselem J."/>
            <person name="Cantarel B.L."/>
            <person name="Chiu R."/>
            <person name="Coutinho P.M."/>
            <person name="Feau N."/>
            <person name="Field M."/>
            <person name="Frey P."/>
            <person name="Gelhaye E."/>
            <person name="Goldberg J."/>
            <person name="Grabherr M.G."/>
            <person name="Kodira C.D."/>
            <person name="Kohler A."/>
            <person name="Kuees U."/>
            <person name="Lindquist E.A."/>
            <person name="Lucas S.M."/>
            <person name="Mago R."/>
            <person name="Mauceli E."/>
            <person name="Morin E."/>
            <person name="Murat C."/>
            <person name="Pangilinan J.L."/>
            <person name="Park R."/>
            <person name="Pearson M."/>
            <person name="Quesneville H."/>
            <person name="Rouhier N."/>
            <person name="Sakthikumar S."/>
            <person name="Salamov A.A."/>
            <person name="Schmutz J."/>
            <person name="Selles B."/>
            <person name="Shapiro H."/>
            <person name="Tanguay P."/>
            <person name="Tuskan G.A."/>
            <person name="Henrissat B."/>
            <person name="Van de Peer Y."/>
            <person name="Rouze P."/>
            <person name="Ellis J.G."/>
            <person name="Dodds P.N."/>
            <person name="Schein J.E."/>
            <person name="Zhong S."/>
            <person name="Hamelin R.C."/>
            <person name="Grigoriev I.V."/>
            <person name="Szabo L.J."/>
            <person name="Martin F."/>
        </authorList>
    </citation>
    <scope>NUCLEOTIDE SEQUENCE [LARGE SCALE GENOMIC DNA]</scope>
    <source>
        <strain evidence="4">98AG31 / pathotype 3-4-7</strain>
    </source>
</reference>
<evidence type="ECO:0000256" key="1">
    <source>
        <dbReference type="SAM" id="MobiDB-lite"/>
    </source>
</evidence>
<feature type="region of interest" description="Disordered" evidence="1">
    <location>
        <begin position="158"/>
        <end position="237"/>
    </location>
</feature>
<sequence>MNVDFYPENIDERLESDHFLIAIVFIVTITLPIELTGLRLIVLNSQIFKRFNRSMQILLKLQIVSSYISIGELPNAKIFLNKMVSRSNKFSNIPEFKTLQDLLLNVKLESPDPDVKSNSIHVTAIPAIVDSLLHQNCEIKTEEDMIDTGANLYQIQNPTHSSKKEYDVSDNDEPALKTRSNSFADQDQSAIIDEDMSDTKPNLDHIQHPKRSARKRHATSDDENSRSPKKCLKSKSRSVSYAAIPETVILDDEPFPKPPHSSTTIDADLESRQDMEEAKYVISTNQTWPEPINKIDFDSLRKPKHLHKHRLTIINQLRWESEGVIVKPKLFADAFWKYKIDGITPLEKLGKGVREESRRTLDKYLEYCERYSIMALPFTKVKLYLFFIEDFHHLSLSTTRNYSRYLFYAVKVMRIMIPHLVGKSITIEELKASKLWIRWLGEREEYDRLRKSGNPSH</sequence>
<dbReference type="GeneID" id="18922675"/>
<dbReference type="RefSeq" id="XP_007408963.1">
    <property type="nucleotide sequence ID" value="XM_007408901.1"/>
</dbReference>
<accession>F4RIW0</accession>
<proteinExistence type="predicted"/>
<gene>
    <name evidence="3" type="ORF">MELLADRAFT_105641</name>
</gene>
<evidence type="ECO:0000256" key="2">
    <source>
        <dbReference type="SAM" id="Phobius"/>
    </source>
</evidence>
<dbReference type="KEGG" id="mlr:MELLADRAFT_105641"/>
<evidence type="ECO:0000313" key="4">
    <source>
        <dbReference type="Proteomes" id="UP000001072"/>
    </source>
</evidence>
<feature type="transmembrane region" description="Helical" evidence="2">
    <location>
        <begin position="20"/>
        <end position="43"/>
    </location>
</feature>
<dbReference type="VEuPathDB" id="FungiDB:MELLADRAFT_105641"/>
<evidence type="ECO:0000313" key="3">
    <source>
        <dbReference type="EMBL" id="EGG07631.1"/>
    </source>
</evidence>
<dbReference type="OrthoDB" id="10450774at2759"/>
<dbReference type="HOGENOM" id="CLU_598612_0_0_1"/>
<feature type="compositionally biased region" description="Basic and acidic residues" evidence="1">
    <location>
        <begin position="197"/>
        <end position="207"/>
    </location>
</feature>
<dbReference type="AlphaFoldDB" id="F4RIW0"/>
<protein>
    <submittedName>
        <fullName evidence="3">Uncharacterized protein</fullName>
    </submittedName>
</protein>
<keyword evidence="2" id="KW-1133">Transmembrane helix</keyword>
<feature type="compositionally biased region" description="Basic residues" evidence="1">
    <location>
        <begin position="227"/>
        <end position="236"/>
    </location>
</feature>
<feature type="compositionally biased region" description="Basic residues" evidence="1">
    <location>
        <begin position="208"/>
        <end position="217"/>
    </location>
</feature>